<accession>A0A6S6SMU8</accession>
<reference evidence="2" key="1">
    <citation type="submission" date="2020-01" db="EMBL/GenBank/DDBJ databases">
        <authorList>
            <person name="Meier V. D."/>
            <person name="Meier V D."/>
        </authorList>
    </citation>
    <scope>NUCLEOTIDE SEQUENCE</scope>
    <source>
        <strain evidence="2">HLG_WM_MAG_01</strain>
    </source>
</reference>
<dbReference type="SUPFAM" id="SSF53955">
    <property type="entry name" value="Lysozyme-like"/>
    <property type="match status" value="1"/>
</dbReference>
<feature type="domain" description="Transglycosylase SLT" evidence="1">
    <location>
        <begin position="34"/>
        <end position="186"/>
    </location>
</feature>
<evidence type="ECO:0000313" key="2">
    <source>
        <dbReference type="EMBL" id="CAA6806687.1"/>
    </source>
</evidence>
<dbReference type="Pfam" id="PF01464">
    <property type="entry name" value="SLT"/>
    <property type="match status" value="1"/>
</dbReference>
<proteinExistence type="predicted"/>
<dbReference type="EMBL" id="CACVAS010000047">
    <property type="protein sequence ID" value="CAA6806687.1"/>
    <property type="molecule type" value="Genomic_DNA"/>
</dbReference>
<dbReference type="Gene3D" id="1.10.530.10">
    <property type="match status" value="1"/>
</dbReference>
<dbReference type="InterPro" id="IPR008258">
    <property type="entry name" value="Transglycosylase_SLT_dom_1"/>
</dbReference>
<protein>
    <recommendedName>
        <fullName evidence="1">Transglycosylase SLT domain-containing protein</fullName>
    </recommendedName>
</protein>
<dbReference type="InterPro" id="IPR023346">
    <property type="entry name" value="Lysozyme-like_dom_sf"/>
</dbReference>
<name>A0A6S6SMU8_9BACT</name>
<organism evidence="2">
    <name type="scientific">uncultured Sulfurovum sp</name>
    <dbReference type="NCBI Taxonomy" id="269237"/>
    <lineage>
        <taxon>Bacteria</taxon>
        <taxon>Pseudomonadati</taxon>
        <taxon>Campylobacterota</taxon>
        <taxon>Epsilonproteobacteria</taxon>
        <taxon>Campylobacterales</taxon>
        <taxon>Sulfurovaceae</taxon>
        <taxon>Sulfurovum</taxon>
        <taxon>environmental samples</taxon>
    </lineage>
</organism>
<evidence type="ECO:0000259" key="1">
    <source>
        <dbReference type="Pfam" id="PF01464"/>
    </source>
</evidence>
<sequence>MKLIFTLLLLNFLTEVSYAKAFLEEHFADEILRVSAKYSLEPSMLFTLASIESDFEPLAIAVETSPSSAKTLTALRSDKIRVVYGGKTFHSGLSIVSIYPDNLETASYIAGLLEEMGFTFDVGLMQINTCNFSLKEAKDMFNPEKNLEKAAKHLSGCVKRYKNKVHEVECYNRGAGNLNRMLRKKKYYYPYYKRYKKHFTSYFGK</sequence>
<dbReference type="AlphaFoldDB" id="A0A6S6SMU8"/>
<gene>
    <name evidence="2" type="ORF">HELGO_WM3215</name>
</gene>